<dbReference type="RefSeq" id="WP_101892680.1">
    <property type="nucleotide sequence ID" value="NZ_CP022684.1"/>
</dbReference>
<evidence type="ECO:0000256" key="1">
    <source>
        <dbReference type="SAM" id="SignalP"/>
    </source>
</evidence>
<protein>
    <recommendedName>
        <fullName evidence="4">LbtU family siderophore porin</fullName>
    </recommendedName>
</protein>
<dbReference type="OrthoDB" id="5417572at2"/>
<gene>
    <name evidence="2" type="ORF">Kalk_02365</name>
</gene>
<keyword evidence="1" id="KW-0732">Signal</keyword>
<dbReference type="EMBL" id="CP022684">
    <property type="protein sequence ID" value="AUM11340.1"/>
    <property type="molecule type" value="Genomic_DNA"/>
</dbReference>
<accession>A0A2K9LGH4</accession>
<dbReference type="SUPFAM" id="SSF56935">
    <property type="entry name" value="Porins"/>
    <property type="match status" value="1"/>
</dbReference>
<evidence type="ECO:0008006" key="4">
    <source>
        <dbReference type="Google" id="ProtNLM"/>
    </source>
</evidence>
<dbReference type="NCBIfam" id="NF033652">
    <property type="entry name" value="LbtU_sider_porin"/>
    <property type="match status" value="1"/>
</dbReference>
<evidence type="ECO:0000313" key="3">
    <source>
        <dbReference type="Proteomes" id="UP000235116"/>
    </source>
</evidence>
<name>A0A2K9LGH4_9GAMM</name>
<proteinExistence type="predicted"/>
<reference evidence="3" key="1">
    <citation type="submission" date="2017-08" db="EMBL/GenBank/DDBJ databases">
        <title>Direct submision.</title>
        <authorList>
            <person name="Kim S.-J."/>
            <person name="Rhee S.-K."/>
        </authorList>
    </citation>
    <scope>NUCLEOTIDE SEQUENCE [LARGE SCALE GENOMIC DNA]</scope>
    <source>
        <strain evidence="3">GI5</strain>
    </source>
</reference>
<dbReference type="AlphaFoldDB" id="A0A2K9LGH4"/>
<dbReference type="KEGG" id="kak:Kalk_02365"/>
<dbReference type="Proteomes" id="UP000235116">
    <property type="component" value="Chromosome"/>
</dbReference>
<organism evidence="2 3">
    <name type="scientific">Ketobacter alkanivorans</name>
    <dbReference type="NCBI Taxonomy" id="1917421"/>
    <lineage>
        <taxon>Bacteria</taxon>
        <taxon>Pseudomonadati</taxon>
        <taxon>Pseudomonadota</taxon>
        <taxon>Gammaproteobacteria</taxon>
        <taxon>Pseudomonadales</taxon>
        <taxon>Ketobacteraceae</taxon>
        <taxon>Ketobacter</taxon>
    </lineage>
</organism>
<feature type="chain" id="PRO_5014649121" description="LbtU family siderophore porin" evidence="1">
    <location>
        <begin position="26"/>
        <end position="354"/>
    </location>
</feature>
<keyword evidence="3" id="KW-1185">Reference proteome</keyword>
<evidence type="ECO:0000313" key="2">
    <source>
        <dbReference type="EMBL" id="AUM11340.1"/>
    </source>
</evidence>
<feature type="signal peptide" evidence="1">
    <location>
        <begin position="1"/>
        <end position="25"/>
    </location>
</feature>
<sequence>MKLVAPFALSTLAFAMTGLSASAFADAEFERKVEDRLAKLEQQGASKGNMLGDKVTFSGLVEIEASMGDKTEFADKSYSDLTVATVELGIAAEINEKVDAEIVLLYEEGETELDVDVATLSFEDLIGPVDLLVGKQYLPFGRFETALVNDTLALELAETNKTAALFGLEQDGLTIGAYLFDGSVDRERHTENYGLTVSFAQDNFSAGFDYISALSESDAISEEVDAADLESDDGAISLSGSLNLDAVTIIGEYLTAVDDIEYNNESRELSAFQIEVDFAAKIGQKDYTIGFAIQETDDAGGWLPEQRLSFGGSTEVYENVGLAVEFWRDTDYSDAKGGTDEKSNNIVVQLAAEF</sequence>